<feature type="region of interest" description="Disordered" evidence="2">
    <location>
        <begin position="170"/>
        <end position="201"/>
    </location>
</feature>
<feature type="coiled-coil region" evidence="1">
    <location>
        <begin position="15"/>
        <end position="49"/>
    </location>
</feature>
<feature type="compositionally biased region" description="Polar residues" evidence="2">
    <location>
        <begin position="267"/>
        <end position="280"/>
    </location>
</feature>
<feature type="region of interest" description="Disordered" evidence="2">
    <location>
        <begin position="265"/>
        <end position="292"/>
    </location>
</feature>
<evidence type="ECO:0000256" key="2">
    <source>
        <dbReference type="SAM" id="MobiDB-lite"/>
    </source>
</evidence>
<keyword evidence="1" id="KW-0175">Coiled coil</keyword>
<protein>
    <submittedName>
        <fullName evidence="3">Uncharacterized protein</fullName>
    </submittedName>
</protein>
<evidence type="ECO:0000256" key="1">
    <source>
        <dbReference type="SAM" id="Coils"/>
    </source>
</evidence>
<organism evidence="3">
    <name type="scientific">Noctiluca scintillans</name>
    <name type="common">Sea sparkle</name>
    <name type="synonym">Red tide dinoflagellate</name>
    <dbReference type="NCBI Taxonomy" id="2966"/>
    <lineage>
        <taxon>Eukaryota</taxon>
        <taxon>Sar</taxon>
        <taxon>Alveolata</taxon>
        <taxon>Dinophyceae</taxon>
        <taxon>Noctilucales</taxon>
        <taxon>Noctilucaceae</taxon>
        <taxon>Noctiluca</taxon>
    </lineage>
</organism>
<accession>A0A7S1AFG1</accession>
<dbReference type="EMBL" id="HBFQ01037788">
    <property type="protein sequence ID" value="CAD8852360.1"/>
    <property type="molecule type" value="Transcribed_RNA"/>
</dbReference>
<proteinExistence type="predicted"/>
<evidence type="ECO:0000313" key="3">
    <source>
        <dbReference type="EMBL" id="CAD8852360.1"/>
    </source>
</evidence>
<gene>
    <name evidence="3" type="ORF">NSCI0253_LOCUS26710</name>
</gene>
<dbReference type="AlphaFoldDB" id="A0A7S1AFG1"/>
<name>A0A7S1AFG1_NOCSC</name>
<reference evidence="3" key="1">
    <citation type="submission" date="2021-01" db="EMBL/GenBank/DDBJ databases">
        <authorList>
            <person name="Corre E."/>
            <person name="Pelletier E."/>
            <person name="Niang G."/>
            <person name="Scheremetjew M."/>
            <person name="Finn R."/>
            <person name="Kale V."/>
            <person name="Holt S."/>
            <person name="Cochrane G."/>
            <person name="Meng A."/>
            <person name="Brown T."/>
            <person name="Cohen L."/>
        </authorList>
    </citation>
    <scope>NUCLEOTIDE SEQUENCE</scope>
</reference>
<sequence length="427" mass="45430">MGAEMEEPKPPERKFKAMATELREQRARLAELEAEVSRLRSSNVAHDRKSTGLEELYDRVDWLSPEILLTPTSSLGDSQKRLNQCEGDTAGSKASTRRAKSVPVPRHYAGELGDFACVVATAVDQLQQRIGAAEWKRTPKVCVPQNLSDPVQDLASAVAMACAKIKQDNQCGGELKPGGGQEEEESKEEGQAVSDGIGGSFTSADVSTAGSSAVASVSASASTAAPVATATPHRFDGSASSSTSQAGSALVSWTPRCRREDLHLDGASQSLGPSSYMSSQRHARFTPVGPLPRARRMTGCRMAAMSRAGSIVRTRTQSEVTPVVECSSSYVHGHVLVPSKFVPAVVPMNQFVRSGCPKLASTWLLSDLTETTVFVPASHAQSVAQTDDMARPVIAAPLLRSTSPWASSLSTPRTIVAKRALASHRCM</sequence>